<keyword evidence="2" id="KW-0413">Isomerase</keyword>
<dbReference type="GO" id="GO:0009982">
    <property type="term" value="F:pseudouridine synthase activity"/>
    <property type="evidence" value="ECO:0007669"/>
    <property type="project" value="InterPro"/>
</dbReference>
<dbReference type="InterPro" id="IPR042092">
    <property type="entry name" value="PsdUridine_s_RsuA/RluB/E/F_cat"/>
</dbReference>
<dbReference type="InterPro" id="IPR020103">
    <property type="entry name" value="PsdUridine_synth_cat_dom_sf"/>
</dbReference>
<dbReference type="PANTHER" id="PTHR47683:SF2">
    <property type="entry name" value="RNA-BINDING S4 DOMAIN-CONTAINING PROTEIN"/>
    <property type="match status" value="1"/>
</dbReference>
<reference evidence="4" key="1">
    <citation type="submission" date="2020-11" db="EMBL/GenBank/DDBJ databases">
        <authorList>
            <person name="Tran Van P."/>
        </authorList>
    </citation>
    <scope>NUCLEOTIDE SEQUENCE</scope>
</reference>
<dbReference type="InterPro" id="IPR050343">
    <property type="entry name" value="RsuA_PseudoU_synthase"/>
</dbReference>
<dbReference type="Proteomes" id="UP000677054">
    <property type="component" value="Unassembled WGS sequence"/>
</dbReference>
<dbReference type="InterPro" id="IPR018496">
    <property type="entry name" value="PsdUridine_synth_RsuA/RluB_CS"/>
</dbReference>
<dbReference type="EMBL" id="LR909454">
    <property type="protein sequence ID" value="CAD7254484.1"/>
    <property type="molecule type" value="Genomic_DNA"/>
</dbReference>
<dbReference type="Gene3D" id="3.30.70.580">
    <property type="entry name" value="Pseudouridine synthase I, catalytic domain, N-terminal subdomain"/>
    <property type="match status" value="1"/>
</dbReference>
<sequence>MGRLDKDSEGLLVLTNDKSLNDQLLNPSKKHKKTYIVQVENEIDEKAIAILSKGVDIKLEKGMYRTLPCTVKKLPKPPVLPDRDPP</sequence>
<dbReference type="AlphaFoldDB" id="A0A7R9FTE6"/>
<proteinExistence type="inferred from homology"/>
<dbReference type="PROSITE" id="PS01149">
    <property type="entry name" value="PSI_RSU"/>
    <property type="match status" value="1"/>
</dbReference>
<evidence type="ECO:0000259" key="3">
    <source>
        <dbReference type="Pfam" id="PF00849"/>
    </source>
</evidence>
<accession>A0A7R9FTE6</accession>
<dbReference type="EMBL" id="CAJPEV010009936">
    <property type="protein sequence ID" value="CAG0905849.1"/>
    <property type="molecule type" value="Genomic_DNA"/>
</dbReference>
<dbReference type="SUPFAM" id="SSF55120">
    <property type="entry name" value="Pseudouridine synthase"/>
    <property type="match status" value="1"/>
</dbReference>
<dbReference type="InterPro" id="IPR020094">
    <property type="entry name" value="TruA/RsuA/RluB/E/F_N"/>
</dbReference>
<feature type="domain" description="Pseudouridine synthase RsuA/RluA-like" evidence="3">
    <location>
        <begin position="2"/>
        <end position="57"/>
    </location>
</feature>
<dbReference type="GO" id="GO:0001522">
    <property type="term" value="P:pseudouridine synthesis"/>
    <property type="evidence" value="ECO:0007669"/>
    <property type="project" value="InterPro"/>
</dbReference>
<dbReference type="OrthoDB" id="10055830at2759"/>
<dbReference type="PANTHER" id="PTHR47683">
    <property type="entry name" value="PSEUDOURIDINE SYNTHASE FAMILY PROTEIN-RELATED"/>
    <property type="match status" value="1"/>
</dbReference>
<feature type="non-terminal residue" evidence="4">
    <location>
        <position position="1"/>
    </location>
</feature>
<protein>
    <recommendedName>
        <fullName evidence="3">Pseudouridine synthase RsuA/RluA-like domain-containing protein</fullName>
    </recommendedName>
</protein>
<dbReference type="GO" id="GO:0006364">
    <property type="term" value="P:rRNA processing"/>
    <property type="evidence" value="ECO:0007669"/>
    <property type="project" value="UniProtKB-ARBA"/>
</dbReference>
<gene>
    <name evidence="4" type="ORF">DSTB1V02_LOCUS14230</name>
</gene>
<evidence type="ECO:0000256" key="1">
    <source>
        <dbReference type="ARBA" id="ARBA00008348"/>
    </source>
</evidence>
<evidence type="ECO:0000256" key="2">
    <source>
        <dbReference type="ARBA" id="ARBA00023235"/>
    </source>
</evidence>
<dbReference type="GO" id="GO:0003723">
    <property type="term" value="F:RNA binding"/>
    <property type="evidence" value="ECO:0007669"/>
    <property type="project" value="InterPro"/>
</dbReference>
<dbReference type="Gene3D" id="3.30.70.1560">
    <property type="entry name" value="Alpha-L RNA-binding motif"/>
    <property type="match status" value="1"/>
</dbReference>
<comment type="similarity">
    <text evidence="1">Belongs to the pseudouridine synthase RsuA family.</text>
</comment>
<evidence type="ECO:0000313" key="5">
    <source>
        <dbReference type="Proteomes" id="UP000677054"/>
    </source>
</evidence>
<evidence type="ECO:0000313" key="4">
    <source>
        <dbReference type="EMBL" id="CAD7254484.1"/>
    </source>
</evidence>
<organism evidence="4">
    <name type="scientific">Darwinula stevensoni</name>
    <dbReference type="NCBI Taxonomy" id="69355"/>
    <lineage>
        <taxon>Eukaryota</taxon>
        <taxon>Metazoa</taxon>
        <taxon>Ecdysozoa</taxon>
        <taxon>Arthropoda</taxon>
        <taxon>Crustacea</taxon>
        <taxon>Oligostraca</taxon>
        <taxon>Ostracoda</taxon>
        <taxon>Podocopa</taxon>
        <taxon>Podocopida</taxon>
        <taxon>Darwinulocopina</taxon>
        <taxon>Darwinuloidea</taxon>
        <taxon>Darwinulidae</taxon>
        <taxon>Darwinula</taxon>
    </lineage>
</organism>
<keyword evidence="5" id="KW-1185">Reference proteome</keyword>
<dbReference type="Pfam" id="PF00849">
    <property type="entry name" value="PseudoU_synth_2"/>
    <property type="match status" value="1"/>
</dbReference>
<dbReference type="InterPro" id="IPR006145">
    <property type="entry name" value="PsdUridine_synth_RsuA/RluA"/>
</dbReference>
<name>A0A7R9FTE6_9CRUS</name>